<accession>A0A8J7M1F2</accession>
<dbReference type="GO" id="GO:0009269">
    <property type="term" value="P:response to desiccation"/>
    <property type="evidence" value="ECO:0007669"/>
    <property type="project" value="InterPro"/>
</dbReference>
<dbReference type="EMBL" id="JAEMHM010000018">
    <property type="protein sequence ID" value="MBJ6726930.1"/>
    <property type="molecule type" value="Genomic_DNA"/>
</dbReference>
<gene>
    <name evidence="3" type="ORF">JFN93_19645</name>
</gene>
<name>A0A8J7M1F2_9BACT</name>
<proteinExistence type="inferred from homology"/>
<comment type="similarity">
    <text evidence="1">Belongs to the LEA type 2 family.</text>
</comment>
<dbReference type="Proteomes" id="UP000636888">
    <property type="component" value="Unassembled WGS sequence"/>
</dbReference>
<dbReference type="RefSeq" id="WP_199385844.1">
    <property type="nucleotide sequence ID" value="NZ_JAEMHM010000018.1"/>
</dbReference>
<evidence type="ECO:0000259" key="2">
    <source>
        <dbReference type="SMART" id="SM00769"/>
    </source>
</evidence>
<evidence type="ECO:0000313" key="4">
    <source>
        <dbReference type="Proteomes" id="UP000636888"/>
    </source>
</evidence>
<dbReference type="SMART" id="SM00769">
    <property type="entry name" value="WHy"/>
    <property type="match status" value="1"/>
</dbReference>
<evidence type="ECO:0000256" key="1">
    <source>
        <dbReference type="ARBA" id="ARBA00005960"/>
    </source>
</evidence>
<dbReference type="InterPro" id="IPR004864">
    <property type="entry name" value="LEA_2"/>
</dbReference>
<dbReference type="AlphaFoldDB" id="A0A8J7M1F2"/>
<protein>
    <submittedName>
        <fullName evidence="3">LEA type 2 family protein</fullName>
    </submittedName>
</protein>
<dbReference type="PANTHER" id="PTHR31459">
    <property type="match status" value="1"/>
</dbReference>
<dbReference type="PANTHER" id="PTHR31459:SF2">
    <property type="entry name" value="OS03G0843300 PROTEIN"/>
    <property type="match status" value="1"/>
</dbReference>
<dbReference type="Pfam" id="PF03168">
    <property type="entry name" value="LEA_2"/>
    <property type="match status" value="1"/>
</dbReference>
<dbReference type="InterPro" id="IPR045043">
    <property type="entry name" value="Lea14-like"/>
</dbReference>
<organism evidence="3 4">
    <name type="scientific">Geomesophilobacter sediminis</name>
    <dbReference type="NCBI Taxonomy" id="2798584"/>
    <lineage>
        <taxon>Bacteria</taxon>
        <taxon>Pseudomonadati</taxon>
        <taxon>Thermodesulfobacteriota</taxon>
        <taxon>Desulfuromonadia</taxon>
        <taxon>Geobacterales</taxon>
        <taxon>Geobacteraceae</taxon>
        <taxon>Geomesophilobacter</taxon>
    </lineage>
</organism>
<comment type="caution">
    <text evidence="3">The sequence shown here is derived from an EMBL/GenBank/DDBJ whole genome shotgun (WGS) entry which is preliminary data.</text>
</comment>
<keyword evidence="4" id="KW-1185">Reference proteome</keyword>
<evidence type="ECO:0000313" key="3">
    <source>
        <dbReference type="EMBL" id="MBJ6726930.1"/>
    </source>
</evidence>
<dbReference type="SUPFAM" id="SSF117070">
    <property type="entry name" value="LEA14-like"/>
    <property type="match status" value="1"/>
</dbReference>
<feature type="domain" description="Water stress and hypersensitive response" evidence="2">
    <location>
        <begin position="27"/>
        <end position="143"/>
    </location>
</feature>
<dbReference type="InterPro" id="IPR013990">
    <property type="entry name" value="WHy-dom"/>
</dbReference>
<sequence>MRNYLFLLLVVVTLLPGCTSFVKQPVVTVKDVKMVGVDAGGAQMELNLVVENENGYNIRLLGYSYDLEVSGIPLTKGGARDEVTFAPKEATEFNIPVRIAYGDLISLLQRDPDPDHVPYRLRAGLDLDTPVGHMTVPIDRKGTYRIPRQYRPSYYLGKMKDILGLGQ</sequence>
<dbReference type="Gene3D" id="2.60.40.1820">
    <property type="match status" value="1"/>
</dbReference>
<reference evidence="3" key="1">
    <citation type="submission" date="2020-12" db="EMBL/GenBank/DDBJ databases">
        <title>Geomonas sp. Red875, isolated from river sediment.</title>
        <authorList>
            <person name="Xu Z."/>
            <person name="Zhang Z."/>
            <person name="Masuda Y."/>
            <person name="Itoh H."/>
            <person name="Senoo K."/>
        </authorList>
    </citation>
    <scope>NUCLEOTIDE SEQUENCE</scope>
    <source>
        <strain evidence="3">Red875</strain>
    </source>
</reference>